<accession>A0AAN7WL85</accession>
<gene>
    <name evidence="12" type="ORF">RI543_005054</name>
</gene>
<evidence type="ECO:0000256" key="9">
    <source>
        <dbReference type="RuleBase" id="RU004075"/>
    </source>
</evidence>
<comment type="cofactor">
    <cofactor evidence="1 8 10">
        <name>pyridoxal 5'-phosphate</name>
        <dbReference type="ChEBI" id="CHEBI:597326"/>
    </cofactor>
</comment>
<dbReference type="InterPro" id="IPR015421">
    <property type="entry name" value="PyrdxlP-dep_Trfase_major"/>
</dbReference>
<dbReference type="GO" id="GO:0008453">
    <property type="term" value="F:alanine-glyoxylate transaminase activity"/>
    <property type="evidence" value="ECO:0007669"/>
    <property type="project" value="UniProtKB-EC"/>
</dbReference>
<dbReference type="InterPro" id="IPR024169">
    <property type="entry name" value="SP_NH2Trfase/AEP_transaminase"/>
</dbReference>
<proteinExistence type="inferred from homology"/>
<evidence type="ECO:0000256" key="8">
    <source>
        <dbReference type="PIRSR" id="PIRSR000524-50"/>
    </source>
</evidence>
<dbReference type="Pfam" id="PF00266">
    <property type="entry name" value="Aminotran_5"/>
    <property type="match status" value="1"/>
</dbReference>
<dbReference type="AlphaFoldDB" id="A0AAN7WL85"/>
<evidence type="ECO:0000256" key="2">
    <source>
        <dbReference type="ARBA" id="ARBA00009236"/>
    </source>
</evidence>
<evidence type="ECO:0000259" key="11">
    <source>
        <dbReference type="Pfam" id="PF00266"/>
    </source>
</evidence>
<feature type="modified residue" description="N6-(pyridoxal phosphate)lysine" evidence="8">
    <location>
        <position position="194"/>
    </location>
</feature>
<dbReference type="Gene3D" id="3.90.1150.10">
    <property type="entry name" value="Aspartate Aminotransferase, domain 1"/>
    <property type="match status" value="1"/>
</dbReference>
<feature type="domain" description="Aminotransferase class V" evidence="11">
    <location>
        <begin position="60"/>
        <end position="358"/>
    </location>
</feature>
<dbReference type="PROSITE" id="PS00595">
    <property type="entry name" value="AA_TRANSFER_CLASS_5"/>
    <property type="match status" value="1"/>
</dbReference>
<feature type="binding site" evidence="7">
    <location>
        <position position="347"/>
    </location>
    <ligand>
        <name>substrate</name>
    </ligand>
</feature>
<dbReference type="PIRSF" id="PIRSF000524">
    <property type="entry name" value="SPT"/>
    <property type="match status" value="1"/>
</dbReference>
<comment type="caution">
    <text evidence="12">The sequence shown here is derived from an EMBL/GenBank/DDBJ whole genome shotgun (WGS) entry which is preliminary data.</text>
</comment>
<evidence type="ECO:0000256" key="5">
    <source>
        <dbReference type="ARBA" id="ARBA00022679"/>
    </source>
</evidence>
<evidence type="ECO:0000256" key="1">
    <source>
        <dbReference type="ARBA" id="ARBA00001933"/>
    </source>
</evidence>
<evidence type="ECO:0000256" key="3">
    <source>
        <dbReference type="ARBA" id="ARBA00013049"/>
    </source>
</evidence>
<keyword evidence="6 8" id="KW-0663">Pyridoxal phosphate</keyword>
<evidence type="ECO:0000313" key="12">
    <source>
        <dbReference type="EMBL" id="KAK5773742.1"/>
    </source>
</evidence>
<organism evidence="12 13">
    <name type="scientific">Arxiozyma heterogenica</name>
    <dbReference type="NCBI Taxonomy" id="278026"/>
    <lineage>
        <taxon>Eukaryota</taxon>
        <taxon>Fungi</taxon>
        <taxon>Dikarya</taxon>
        <taxon>Ascomycota</taxon>
        <taxon>Saccharomycotina</taxon>
        <taxon>Saccharomycetes</taxon>
        <taxon>Saccharomycetales</taxon>
        <taxon>Saccharomycetaceae</taxon>
        <taxon>Arxiozyma</taxon>
    </lineage>
</organism>
<name>A0AAN7WL85_9SACH</name>
<evidence type="ECO:0000256" key="10">
    <source>
        <dbReference type="RuleBase" id="RU004504"/>
    </source>
</evidence>
<evidence type="ECO:0000256" key="6">
    <source>
        <dbReference type="ARBA" id="ARBA00022898"/>
    </source>
</evidence>
<reference evidence="13" key="1">
    <citation type="submission" date="2023-07" db="EMBL/GenBank/DDBJ databases">
        <title>A draft genome of Kazachstania heterogenica Y-27499.</title>
        <authorList>
            <person name="Donic C."/>
            <person name="Kralova J.S."/>
            <person name="Fidel L."/>
            <person name="Ben-Dor S."/>
            <person name="Jung S."/>
        </authorList>
    </citation>
    <scope>NUCLEOTIDE SEQUENCE [LARGE SCALE GENOMIC DNA]</scope>
    <source>
        <strain evidence="13">Y27499</strain>
    </source>
</reference>
<dbReference type="Proteomes" id="UP001306508">
    <property type="component" value="Unassembled WGS sequence"/>
</dbReference>
<dbReference type="EC" id="2.6.1.44" evidence="3"/>
<evidence type="ECO:0000256" key="7">
    <source>
        <dbReference type="PIRSR" id="PIRSR000524-1"/>
    </source>
</evidence>
<protein>
    <recommendedName>
        <fullName evidence="3">alanine--glyoxylate transaminase</fullName>
        <ecNumber evidence="3">2.6.1.44</ecNumber>
    </recommendedName>
</protein>
<dbReference type="PANTHER" id="PTHR21152:SF24">
    <property type="entry name" value="ALANINE--GLYOXYLATE AMINOTRANSFERASE 1"/>
    <property type="match status" value="1"/>
</dbReference>
<dbReference type="InterPro" id="IPR000192">
    <property type="entry name" value="Aminotrans_V_dom"/>
</dbReference>
<dbReference type="GO" id="GO:0005777">
    <property type="term" value="C:peroxisome"/>
    <property type="evidence" value="ECO:0007669"/>
    <property type="project" value="TreeGrafter"/>
</dbReference>
<keyword evidence="13" id="KW-1185">Reference proteome</keyword>
<dbReference type="Gene3D" id="3.40.640.10">
    <property type="entry name" value="Type I PLP-dependent aspartate aminotransferase-like (Major domain)"/>
    <property type="match status" value="1"/>
</dbReference>
<dbReference type="SUPFAM" id="SSF53383">
    <property type="entry name" value="PLP-dependent transferases"/>
    <property type="match status" value="1"/>
</dbReference>
<dbReference type="InterPro" id="IPR015422">
    <property type="entry name" value="PyrdxlP-dep_Trfase_small"/>
</dbReference>
<dbReference type="InterPro" id="IPR015424">
    <property type="entry name" value="PyrdxlP-dep_Trfase"/>
</dbReference>
<dbReference type="GO" id="GO:0019265">
    <property type="term" value="P:glycine biosynthetic process, by transamination of glyoxylate"/>
    <property type="evidence" value="ECO:0007669"/>
    <property type="project" value="TreeGrafter"/>
</dbReference>
<evidence type="ECO:0000256" key="4">
    <source>
        <dbReference type="ARBA" id="ARBA00022576"/>
    </source>
</evidence>
<comment type="similarity">
    <text evidence="2 9">Belongs to the class-V pyridoxal-phosphate-dependent aminotransferase family.</text>
</comment>
<evidence type="ECO:0000313" key="13">
    <source>
        <dbReference type="Proteomes" id="UP001306508"/>
    </source>
</evidence>
<dbReference type="PANTHER" id="PTHR21152">
    <property type="entry name" value="AMINOTRANSFERASE CLASS V"/>
    <property type="match status" value="1"/>
</dbReference>
<dbReference type="InterPro" id="IPR020578">
    <property type="entry name" value="Aminotrans_V_PyrdxlP_BS"/>
</dbReference>
<keyword evidence="5" id="KW-0808">Transferase</keyword>
<keyword evidence="4" id="KW-0032">Aminotransferase</keyword>
<dbReference type="EMBL" id="JAWIZZ010000071">
    <property type="protein sequence ID" value="KAK5773742.1"/>
    <property type="molecule type" value="Genomic_DNA"/>
</dbReference>
<dbReference type="GO" id="GO:0004760">
    <property type="term" value="F:L-serine-pyruvate transaminase activity"/>
    <property type="evidence" value="ECO:0007669"/>
    <property type="project" value="TreeGrafter"/>
</dbReference>
<sequence length="369" mass="40599">MLLIPGPVSCTDLVIDTLGQDSLTHTGPRFAETFKRVLLNLRKIFNSSKESGSLPLVLAGSGTLGFDLVGSNLCPTGKEKLLLLSTGYFSEELCECLREFYKLDVTVLSSKQVGGGIDIVVLQEMLQETKYDLVLMTHVDTSTGVLNDVEKLSGLVHSHSPESLIVVDAVCSLGCESIEFDKWGLDFVFSASQKALGAPPGLSISIISERALRLVLKERNDVDAPPRPYFTSLRKWVPSIQSYELGGKVHYFATPPIQLILSLDVALKELLETDYVTNHLSRSNWLKMQVVEEMKLRLVTLGPVEKTAHGLAAIYVSNPSEVMKRLQGIDIDIAGGIHPAIRTKYIRIGLMGRDATKENLLKVLEDYVN</sequence>